<organism evidence="2 3">
    <name type="scientific">Crotalaria pallida</name>
    <name type="common">Smooth rattlebox</name>
    <name type="synonym">Crotalaria striata</name>
    <dbReference type="NCBI Taxonomy" id="3830"/>
    <lineage>
        <taxon>Eukaryota</taxon>
        <taxon>Viridiplantae</taxon>
        <taxon>Streptophyta</taxon>
        <taxon>Embryophyta</taxon>
        <taxon>Tracheophyta</taxon>
        <taxon>Spermatophyta</taxon>
        <taxon>Magnoliopsida</taxon>
        <taxon>eudicotyledons</taxon>
        <taxon>Gunneridae</taxon>
        <taxon>Pentapetalae</taxon>
        <taxon>rosids</taxon>
        <taxon>fabids</taxon>
        <taxon>Fabales</taxon>
        <taxon>Fabaceae</taxon>
        <taxon>Papilionoideae</taxon>
        <taxon>50 kb inversion clade</taxon>
        <taxon>genistoids sensu lato</taxon>
        <taxon>core genistoids</taxon>
        <taxon>Crotalarieae</taxon>
        <taxon>Crotalaria</taxon>
    </lineage>
</organism>
<keyword evidence="3" id="KW-1185">Reference proteome</keyword>
<sequence>MTPADFTLSTPGANLLSVLPSRRRTGARVEPLISGVTAVERKKRLRSRNIRAGGTHHKEDLPFGVKSKKGRRGIGLGLPIPIGPHKGTGAVERFHIAEPKGSTSVRDRVTSSRPRCIEKYLCTLSGSLIRKIELGWGSTM</sequence>
<gene>
    <name evidence="2" type="ORF">RIF29_48111</name>
    <name evidence="1" type="ORF">RIF29_48383</name>
</gene>
<protein>
    <submittedName>
        <fullName evidence="2">Uncharacterized protein</fullName>
    </submittedName>
</protein>
<name>A0AAN9DW74_CROPI</name>
<evidence type="ECO:0000313" key="1">
    <source>
        <dbReference type="EMBL" id="KAK7231346.1"/>
    </source>
</evidence>
<evidence type="ECO:0000313" key="3">
    <source>
        <dbReference type="Proteomes" id="UP001372338"/>
    </source>
</evidence>
<dbReference type="EMBL" id="JAYWIO010000128">
    <property type="protein sequence ID" value="KAK7231753.1"/>
    <property type="molecule type" value="Genomic_DNA"/>
</dbReference>
<reference evidence="2 3" key="1">
    <citation type="submission" date="2024-01" db="EMBL/GenBank/DDBJ databases">
        <title>The genomes of 5 underutilized Papilionoideae crops provide insights into root nodulation and disease resistanc.</title>
        <authorList>
            <person name="Yuan L."/>
        </authorList>
    </citation>
    <scope>NUCLEOTIDE SEQUENCE [LARGE SCALE GENOMIC DNA]</scope>
    <source>
        <strain evidence="2">ZHUSHIDOU_FW_LH</strain>
        <tissue evidence="2">Leaf</tissue>
    </source>
</reference>
<evidence type="ECO:0000313" key="2">
    <source>
        <dbReference type="EMBL" id="KAK7231753.1"/>
    </source>
</evidence>
<accession>A0AAN9DW74</accession>
<dbReference type="EMBL" id="JAYWIO010000152">
    <property type="protein sequence ID" value="KAK7231346.1"/>
    <property type="molecule type" value="Genomic_DNA"/>
</dbReference>
<proteinExistence type="predicted"/>
<dbReference type="Proteomes" id="UP001372338">
    <property type="component" value="Unassembled WGS sequence"/>
</dbReference>
<dbReference type="AlphaFoldDB" id="A0AAN9DW74"/>
<comment type="caution">
    <text evidence="2">The sequence shown here is derived from an EMBL/GenBank/DDBJ whole genome shotgun (WGS) entry which is preliminary data.</text>
</comment>